<dbReference type="PROSITE" id="PS00571">
    <property type="entry name" value="AMIDASES"/>
    <property type="match status" value="1"/>
</dbReference>
<feature type="active site" description="Charge relay system" evidence="8">
    <location>
        <position position="78"/>
    </location>
</feature>
<evidence type="ECO:0000256" key="4">
    <source>
        <dbReference type="ARBA" id="ARBA00022840"/>
    </source>
</evidence>
<comment type="similarity">
    <text evidence="1 8">Belongs to the amidase family. GatA subfamily.</text>
</comment>
<keyword evidence="2 8" id="KW-0436">Ligase</keyword>
<evidence type="ECO:0000259" key="9">
    <source>
        <dbReference type="Pfam" id="PF01425"/>
    </source>
</evidence>
<gene>
    <name evidence="8 10" type="primary">gatA</name>
    <name evidence="10" type="ORF">ACFSR0_04690</name>
</gene>
<comment type="catalytic activity">
    <reaction evidence="7 8">
        <text>L-glutamyl-tRNA(Gln) + L-glutamine + ATP + H2O = L-glutaminyl-tRNA(Gln) + L-glutamate + ADP + phosphate + H(+)</text>
        <dbReference type="Rhea" id="RHEA:17521"/>
        <dbReference type="Rhea" id="RHEA-COMP:9681"/>
        <dbReference type="Rhea" id="RHEA-COMP:9684"/>
        <dbReference type="ChEBI" id="CHEBI:15377"/>
        <dbReference type="ChEBI" id="CHEBI:15378"/>
        <dbReference type="ChEBI" id="CHEBI:29985"/>
        <dbReference type="ChEBI" id="CHEBI:30616"/>
        <dbReference type="ChEBI" id="CHEBI:43474"/>
        <dbReference type="ChEBI" id="CHEBI:58359"/>
        <dbReference type="ChEBI" id="CHEBI:78520"/>
        <dbReference type="ChEBI" id="CHEBI:78521"/>
        <dbReference type="ChEBI" id="CHEBI:456216"/>
        <dbReference type="EC" id="6.3.5.7"/>
    </reaction>
</comment>
<evidence type="ECO:0000313" key="10">
    <source>
        <dbReference type="EMBL" id="MFD2728727.1"/>
    </source>
</evidence>
<dbReference type="InterPro" id="IPR000120">
    <property type="entry name" value="Amidase"/>
</dbReference>
<dbReference type="HAMAP" id="MF_00120">
    <property type="entry name" value="GatA"/>
    <property type="match status" value="1"/>
</dbReference>
<evidence type="ECO:0000313" key="11">
    <source>
        <dbReference type="Proteomes" id="UP001597427"/>
    </source>
</evidence>
<evidence type="ECO:0000256" key="8">
    <source>
        <dbReference type="HAMAP-Rule" id="MF_00120"/>
    </source>
</evidence>
<dbReference type="NCBIfam" id="TIGR00132">
    <property type="entry name" value="gatA"/>
    <property type="match status" value="1"/>
</dbReference>
<organism evidence="10 11">
    <name type="scientific">Enterococcus camelliae</name>
    <dbReference type="NCBI Taxonomy" id="453959"/>
    <lineage>
        <taxon>Bacteria</taxon>
        <taxon>Bacillati</taxon>
        <taxon>Bacillota</taxon>
        <taxon>Bacilli</taxon>
        <taxon>Lactobacillales</taxon>
        <taxon>Enterococcaceae</taxon>
        <taxon>Enterococcus</taxon>
    </lineage>
</organism>
<dbReference type="RefSeq" id="WP_379980415.1">
    <property type="nucleotide sequence ID" value="NZ_JBHUMO010000033.1"/>
</dbReference>
<dbReference type="InterPro" id="IPR004412">
    <property type="entry name" value="GatA"/>
</dbReference>
<keyword evidence="3 8" id="KW-0547">Nucleotide-binding</keyword>
<proteinExistence type="inferred from homology"/>
<dbReference type="PANTHER" id="PTHR11895">
    <property type="entry name" value="TRANSAMIDASE"/>
    <property type="match status" value="1"/>
</dbReference>
<dbReference type="Gene3D" id="3.90.1300.10">
    <property type="entry name" value="Amidase signature (AS) domain"/>
    <property type="match status" value="1"/>
</dbReference>
<dbReference type="InterPro" id="IPR023631">
    <property type="entry name" value="Amidase_dom"/>
</dbReference>
<comment type="subunit">
    <text evidence="8">Heterotrimer of A, B and C subunits.</text>
</comment>
<comment type="function">
    <text evidence="6 8">Allows the formation of correctly charged Gln-tRNA(Gln) through the transamidation of misacylated Glu-tRNA(Gln) in organisms which lack glutaminyl-tRNA synthetase. The reaction takes place in the presence of glutamine and ATP through an activated gamma-phospho-Glu-tRNA(Gln).</text>
</comment>
<name>A0ABW5THS8_9ENTE</name>
<sequence length="490" mass="52669">MATFYDKTVEELHDLLVSKEISAVDLTRATFERIKATENEVDAFLTLNEEKALKLAEALDLKGIDEANVLAGLPIGIKDNIVTKDLLTTAASKILYNFDPIYDATVMDKVYEADLIPVGKLNMDEFAMGGSTETSHFKKTKNAWDHSKVPGGSSGGSAVAVATGQVPVSLGTDTGGSIRQPAAFNGVVGMKPTYGRVSRFGVIAFASSLDQIGPFTRTVKDNALVLNAISGYDAKDATSSGREVPDFTKNLLAGVKGMKIALPKEYLGEGIAPEVKQTILAAAETYRKLGATVEEVSLPHSKYGVAVYYIIASSEASSNLQRFDGIRYGYRSANVNNLEDVYVNSRSEGFGDEVKRRIMLGTFSLSAGYYDAYFKKAGQVRTLIKQDFDKVFENYDVIIGPAAPTVAFGIGENIDDPLAMYLADLLTIPVNLAGLPGMSIPAGFVEGLPVGLQIIGKHFDEATMYQAAFAFEQATEFHLKKPVILGGANA</sequence>
<evidence type="ECO:0000256" key="3">
    <source>
        <dbReference type="ARBA" id="ARBA00022741"/>
    </source>
</evidence>
<dbReference type="Pfam" id="PF01425">
    <property type="entry name" value="Amidase"/>
    <property type="match status" value="1"/>
</dbReference>
<accession>A0ABW5THS8</accession>
<comment type="caution">
    <text evidence="10">The sequence shown here is derived from an EMBL/GenBank/DDBJ whole genome shotgun (WGS) entry which is preliminary data.</text>
</comment>
<protein>
    <recommendedName>
        <fullName evidence="8">Glutamyl-tRNA(Gln) amidotransferase subunit A</fullName>
        <shortName evidence="8">Glu-ADT subunit A</shortName>
        <ecNumber evidence="8">6.3.5.7</ecNumber>
    </recommendedName>
</protein>
<reference evidence="11" key="1">
    <citation type="journal article" date="2019" name="Int. J. Syst. Evol. Microbiol.">
        <title>The Global Catalogue of Microorganisms (GCM) 10K type strain sequencing project: providing services to taxonomists for standard genome sequencing and annotation.</title>
        <authorList>
            <consortium name="The Broad Institute Genomics Platform"/>
            <consortium name="The Broad Institute Genome Sequencing Center for Infectious Disease"/>
            <person name="Wu L."/>
            <person name="Ma J."/>
        </authorList>
    </citation>
    <scope>NUCLEOTIDE SEQUENCE [LARGE SCALE GENOMIC DNA]</scope>
    <source>
        <strain evidence="11">TISTR 932</strain>
    </source>
</reference>
<dbReference type="SUPFAM" id="SSF75304">
    <property type="entry name" value="Amidase signature (AS) enzymes"/>
    <property type="match status" value="1"/>
</dbReference>
<keyword evidence="4 8" id="KW-0067">ATP-binding</keyword>
<dbReference type="InterPro" id="IPR036928">
    <property type="entry name" value="AS_sf"/>
</dbReference>
<evidence type="ECO:0000256" key="1">
    <source>
        <dbReference type="ARBA" id="ARBA00008069"/>
    </source>
</evidence>
<evidence type="ECO:0000256" key="5">
    <source>
        <dbReference type="ARBA" id="ARBA00022917"/>
    </source>
</evidence>
<feature type="domain" description="Amidase" evidence="9">
    <location>
        <begin position="25"/>
        <end position="463"/>
    </location>
</feature>
<dbReference type="EC" id="6.3.5.7" evidence="8"/>
<feature type="active site" description="Acyl-ester intermediate" evidence="8">
    <location>
        <position position="177"/>
    </location>
</feature>
<dbReference type="PANTHER" id="PTHR11895:SF151">
    <property type="entry name" value="GLUTAMYL-TRNA(GLN) AMIDOTRANSFERASE SUBUNIT A"/>
    <property type="match status" value="1"/>
</dbReference>
<evidence type="ECO:0000256" key="7">
    <source>
        <dbReference type="ARBA" id="ARBA00047407"/>
    </source>
</evidence>
<dbReference type="InterPro" id="IPR020556">
    <property type="entry name" value="Amidase_CS"/>
</dbReference>
<keyword evidence="5 8" id="KW-0648">Protein biosynthesis</keyword>
<dbReference type="Proteomes" id="UP001597427">
    <property type="component" value="Unassembled WGS sequence"/>
</dbReference>
<evidence type="ECO:0000256" key="6">
    <source>
        <dbReference type="ARBA" id="ARBA00025295"/>
    </source>
</evidence>
<keyword evidence="11" id="KW-1185">Reference proteome</keyword>
<dbReference type="EMBL" id="JBHUMO010000033">
    <property type="protein sequence ID" value="MFD2728727.1"/>
    <property type="molecule type" value="Genomic_DNA"/>
</dbReference>
<evidence type="ECO:0000256" key="2">
    <source>
        <dbReference type="ARBA" id="ARBA00022598"/>
    </source>
</evidence>
<feature type="active site" description="Charge relay system" evidence="8">
    <location>
        <position position="153"/>
    </location>
</feature>